<evidence type="ECO:0000259" key="2">
    <source>
        <dbReference type="Pfam" id="PF25642"/>
    </source>
</evidence>
<organism evidence="3 4">
    <name type="scientific">Moraxella lacunata</name>
    <dbReference type="NCBI Taxonomy" id="477"/>
    <lineage>
        <taxon>Bacteria</taxon>
        <taxon>Pseudomonadati</taxon>
        <taxon>Pseudomonadota</taxon>
        <taxon>Gammaproteobacteria</taxon>
        <taxon>Moraxellales</taxon>
        <taxon>Moraxellaceae</taxon>
        <taxon>Moraxella</taxon>
    </lineage>
</organism>
<evidence type="ECO:0000313" key="3">
    <source>
        <dbReference type="EMBL" id="STZ00193.1"/>
    </source>
</evidence>
<sequence>MLMSVSFTRLAKPSIAITCHGLTCFDGFFAKSTAKMTSLRVFVIVFCACVMTVMTALPANAQHKNIKLLKPAKAYTVSTNDLPDVRVTKYELALIQVMAEMCPNMLHGRQRDRFYEAYDSQLRAFIPNADDPEEVLVYLSTQQDYRAVLQNVRAWTATFPDRENREICAQFANVGRAF</sequence>
<reference evidence="3 4" key="1">
    <citation type="submission" date="2018-06" db="EMBL/GenBank/DDBJ databases">
        <authorList>
            <consortium name="Pathogen Informatics"/>
            <person name="Doyle S."/>
        </authorList>
    </citation>
    <scope>NUCLEOTIDE SEQUENCE [LARGE SCALE GENOMIC DNA]</scope>
    <source>
        <strain evidence="3 4">NCTC7911</strain>
    </source>
</reference>
<dbReference type="AlphaFoldDB" id="A0A378QLI8"/>
<feature type="transmembrane region" description="Helical" evidence="1">
    <location>
        <begin position="40"/>
        <end position="61"/>
    </location>
</feature>
<dbReference type="InterPro" id="IPR057704">
    <property type="entry name" value="DUF7944"/>
</dbReference>
<feature type="domain" description="DUF7944" evidence="2">
    <location>
        <begin position="88"/>
        <end position="170"/>
    </location>
</feature>
<keyword evidence="1" id="KW-1133">Transmembrane helix</keyword>
<keyword evidence="1" id="KW-0812">Transmembrane</keyword>
<dbReference type="NCBIfam" id="NF047330">
    <property type="entry name" value="MCR_0457_fam"/>
    <property type="match status" value="1"/>
</dbReference>
<evidence type="ECO:0000313" key="4">
    <source>
        <dbReference type="Proteomes" id="UP000254107"/>
    </source>
</evidence>
<dbReference type="EMBL" id="UGQC01000001">
    <property type="protein sequence ID" value="STZ00193.1"/>
    <property type="molecule type" value="Genomic_DNA"/>
</dbReference>
<keyword evidence="1" id="KW-0472">Membrane</keyword>
<dbReference type="Proteomes" id="UP000254107">
    <property type="component" value="Unassembled WGS sequence"/>
</dbReference>
<keyword evidence="4" id="KW-1185">Reference proteome</keyword>
<dbReference type="Pfam" id="PF25642">
    <property type="entry name" value="DUF7944"/>
    <property type="match status" value="1"/>
</dbReference>
<proteinExistence type="predicted"/>
<gene>
    <name evidence="3" type="ORF">NCTC7911_01579</name>
</gene>
<accession>A0A378QLI8</accession>
<name>A0A378QLI8_MORLA</name>
<protein>
    <recommendedName>
        <fullName evidence="2">DUF7944 domain-containing protein</fullName>
    </recommendedName>
</protein>
<evidence type="ECO:0000256" key="1">
    <source>
        <dbReference type="SAM" id="Phobius"/>
    </source>
</evidence>